<proteinExistence type="predicted"/>
<dbReference type="AlphaFoldDB" id="A0A3B0KMF2"/>
<gene>
    <name evidence="1" type="ORF">DGUA_6G014849</name>
</gene>
<dbReference type="EMBL" id="OUUW01000009">
    <property type="protein sequence ID" value="SPP84978.1"/>
    <property type="molecule type" value="Genomic_DNA"/>
</dbReference>
<dbReference type="Proteomes" id="UP000268350">
    <property type="component" value="Unassembled WGS sequence"/>
</dbReference>
<evidence type="ECO:0000313" key="2">
    <source>
        <dbReference type="Proteomes" id="UP000268350"/>
    </source>
</evidence>
<dbReference type="OMA" id="QSSCQFT"/>
<name>A0A3B0KMF2_DROGU</name>
<sequence>MDMETEAEAKERVAEEAAAKESCSSQSSCQFTFDINPYFPLIFDPYVASKYGSQVRERKIDRCLKQLQDALKGTDK</sequence>
<evidence type="ECO:0000313" key="1">
    <source>
        <dbReference type="EMBL" id="SPP84978.1"/>
    </source>
</evidence>
<reference evidence="2" key="1">
    <citation type="submission" date="2018-01" db="EMBL/GenBank/DDBJ databases">
        <authorList>
            <person name="Alioto T."/>
            <person name="Alioto T."/>
        </authorList>
    </citation>
    <scope>NUCLEOTIDE SEQUENCE [LARGE SCALE GENOMIC DNA]</scope>
</reference>
<dbReference type="STRING" id="7266.A0A3B0KMF2"/>
<accession>A0A3B0KMF2</accession>
<keyword evidence="2" id="KW-1185">Reference proteome</keyword>
<protein>
    <submittedName>
        <fullName evidence="1">Uncharacterized protein</fullName>
    </submittedName>
</protein>
<organism evidence="1 2">
    <name type="scientific">Drosophila guanche</name>
    <name type="common">Fruit fly</name>
    <dbReference type="NCBI Taxonomy" id="7266"/>
    <lineage>
        <taxon>Eukaryota</taxon>
        <taxon>Metazoa</taxon>
        <taxon>Ecdysozoa</taxon>
        <taxon>Arthropoda</taxon>
        <taxon>Hexapoda</taxon>
        <taxon>Insecta</taxon>
        <taxon>Pterygota</taxon>
        <taxon>Neoptera</taxon>
        <taxon>Endopterygota</taxon>
        <taxon>Diptera</taxon>
        <taxon>Brachycera</taxon>
        <taxon>Muscomorpha</taxon>
        <taxon>Ephydroidea</taxon>
        <taxon>Drosophilidae</taxon>
        <taxon>Drosophila</taxon>
        <taxon>Sophophora</taxon>
    </lineage>
</organism>